<evidence type="ECO:0000313" key="9">
    <source>
        <dbReference type="Proteomes" id="UP000067711"/>
    </source>
</evidence>
<feature type="transmembrane region" description="Helical" evidence="7">
    <location>
        <begin position="321"/>
        <end position="339"/>
    </location>
</feature>
<dbReference type="GO" id="GO:0015293">
    <property type="term" value="F:symporter activity"/>
    <property type="evidence" value="ECO:0007669"/>
    <property type="project" value="UniProtKB-KW"/>
</dbReference>
<evidence type="ECO:0000256" key="3">
    <source>
        <dbReference type="ARBA" id="ARBA00022475"/>
    </source>
</evidence>
<gene>
    <name evidence="8" type="ORF">WS71_10620</name>
</gene>
<protein>
    <submittedName>
        <fullName evidence="8">Sodium:dicarboxylate symporter</fullName>
    </submittedName>
</protein>
<dbReference type="EMBL" id="CP013388">
    <property type="protein sequence ID" value="AOJ07712.1"/>
    <property type="molecule type" value="Genomic_DNA"/>
</dbReference>
<dbReference type="PANTHER" id="PTHR42865">
    <property type="entry name" value="PROTON/GLUTAMATE-ASPARTATE SYMPORTER"/>
    <property type="match status" value="1"/>
</dbReference>
<feature type="transmembrane region" description="Helical" evidence="7">
    <location>
        <begin position="184"/>
        <end position="206"/>
    </location>
</feature>
<dbReference type="Proteomes" id="UP000067711">
    <property type="component" value="Chromosome 2"/>
</dbReference>
<dbReference type="Gene3D" id="1.10.3860.10">
    <property type="entry name" value="Sodium:dicarboxylate symporter"/>
    <property type="match status" value="1"/>
</dbReference>
<sequence length="415" mass="43358">MTLANKKIPLPLQMILGLALGVVFGLFAPAASRDLAFISTLFGHAIKMVVLPLILLSVTLGAFRAGTQRGRLGKTAAFSLVFFVLMTVIAASLGLALNWLFRPGIGASHAQTASMPANLASGIDWMKFLTDMIPSNIVGALAAGNSLPVLVFGVLLGCALAAVQDRAAPFVAVCESMLAAFFKMTEWVVSLSPIAIFAAIAVLLSSKGLSAMTPLAKLLGIAYLGMAILAVWLTLIVKLAGHSPRAVVRKVSEPLILGFTTRSSEITFPVHLKKLTEMGVPSSVASTVLPLSYIFNREGAVLYTVLAVCYLADAYQLAWSWPLMITIAILTIITIDGAANVPSGAVVAITVILAAIGLPADAVLLILGVDAFFDMGRTALNVYASTVATTLASRVSGVTPELADTAAHVSRVSRV</sequence>
<dbReference type="PRINTS" id="PR00173">
    <property type="entry name" value="EDTRNSPORT"/>
</dbReference>
<evidence type="ECO:0000313" key="8">
    <source>
        <dbReference type="EMBL" id="AOJ07712.1"/>
    </source>
</evidence>
<evidence type="ECO:0000256" key="5">
    <source>
        <dbReference type="ARBA" id="ARBA00022989"/>
    </source>
</evidence>
<dbReference type="InterPro" id="IPR001991">
    <property type="entry name" value="Na-dicarboxylate_symporter"/>
</dbReference>
<name>A0A1B4FVM9_9BURK</name>
<dbReference type="AlphaFoldDB" id="A0A1B4FVM9"/>
<keyword evidence="5 7" id="KW-1133">Transmembrane helix</keyword>
<dbReference type="RefSeq" id="WP_066484013.1">
    <property type="nucleotide sequence ID" value="NZ_CP013388.1"/>
</dbReference>
<dbReference type="SUPFAM" id="SSF118215">
    <property type="entry name" value="Proton glutamate symport protein"/>
    <property type="match status" value="1"/>
</dbReference>
<evidence type="ECO:0000256" key="7">
    <source>
        <dbReference type="SAM" id="Phobius"/>
    </source>
</evidence>
<feature type="transmembrane region" description="Helical" evidence="7">
    <location>
        <begin position="218"/>
        <end position="240"/>
    </location>
</feature>
<feature type="transmembrane region" description="Helical" evidence="7">
    <location>
        <begin position="345"/>
        <end position="367"/>
    </location>
</feature>
<dbReference type="InterPro" id="IPR036458">
    <property type="entry name" value="Na:dicarbo_symporter_sf"/>
</dbReference>
<comment type="subcellular location">
    <subcellularLocation>
        <location evidence="1">Cell membrane</location>
        <topology evidence="1">Multi-pass membrane protein</topology>
    </subcellularLocation>
</comment>
<keyword evidence="3" id="KW-1003">Cell membrane</keyword>
<evidence type="ECO:0000256" key="4">
    <source>
        <dbReference type="ARBA" id="ARBA00022692"/>
    </source>
</evidence>
<organism evidence="8 9">
    <name type="scientific">Burkholderia mayonis</name>
    <dbReference type="NCBI Taxonomy" id="1385591"/>
    <lineage>
        <taxon>Bacteria</taxon>
        <taxon>Pseudomonadati</taxon>
        <taxon>Pseudomonadota</taxon>
        <taxon>Betaproteobacteria</taxon>
        <taxon>Burkholderiales</taxon>
        <taxon>Burkholderiaceae</taxon>
        <taxon>Burkholderia</taxon>
        <taxon>pseudomallei group</taxon>
    </lineage>
</organism>
<keyword evidence="2" id="KW-0813">Transport</keyword>
<keyword evidence="6 7" id="KW-0472">Membrane</keyword>
<dbReference type="Pfam" id="PF00375">
    <property type="entry name" value="SDF"/>
    <property type="match status" value="1"/>
</dbReference>
<feature type="transmembrane region" description="Helical" evidence="7">
    <location>
        <begin position="137"/>
        <end position="163"/>
    </location>
</feature>
<feature type="transmembrane region" description="Helical" evidence="7">
    <location>
        <begin position="42"/>
        <end position="63"/>
    </location>
</feature>
<dbReference type="GO" id="GO:0006835">
    <property type="term" value="P:dicarboxylic acid transport"/>
    <property type="evidence" value="ECO:0007669"/>
    <property type="project" value="TreeGrafter"/>
</dbReference>
<evidence type="ECO:0000256" key="1">
    <source>
        <dbReference type="ARBA" id="ARBA00004651"/>
    </source>
</evidence>
<keyword evidence="4 7" id="KW-0812">Transmembrane</keyword>
<proteinExistence type="predicted"/>
<accession>A0A1B4FVM9</accession>
<feature type="transmembrane region" description="Helical" evidence="7">
    <location>
        <begin position="75"/>
        <end position="101"/>
    </location>
</feature>
<evidence type="ECO:0000256" key="6">
    <source>
        <dbReference type="ARBA" id="ARBA00023136"/>
    </source>
</evidence>
<reference evidence="8 9" key="1">
    <citation type="submission" date="2015-12" db="EMBL/GenBank/DDBJ databases">
        <title>Diversity of Burkholderia near neighbor genomes.</title>
        <authorList>
            <person name="Sahl J."/>
            <person name="Wagner D."/>
            <person name="Keim P."/>
        </authorList>
    </citation>
    <scope>NUCLEOTIDE SEQUENCE [LARGE SCALE GENOMIC DNA]</scope>
    <source>
        <strain evidence="8 9">BDU8</strain>
    </source>
</reference>
<evidence type="ECO:0000256" key="2">
    <source>
        <dbReference type="ARBA" id="ARBA00022448"/>
    </source>
</evidence>
<dbReference type="PANTHER" id="PTHR42865:SF7">
    <property type="entry name" value="PROTON_GLUTAMATE-ASPARTATE SYMPORTER"/>
    <property type="match status" value="1"/>
</dbReference>
<dbReference type="GO" id="GO:0005886">
    <property type="term" value="C:plasma membrane"/>
    <property type="evidence" value="ECO:0007669"/>
    <property type="project" value="UniProtKB-SubCell"/>
</dbReference>